<name>A0A0L0C503_LUCCU</name>
<dbReference type="Proteomes" id="UP000037069">
    <property type="component" value="Unassembled WGS sequence"/>
</dbReference>
<accession>A0A0L0C503</accession>
<sequence>GSDITDFLQLLLRKQSVKLTTSSEREIVKHIKEKFGFNVPETVRDQQPNNTNQISEVFKLPDGQKINIEHLNLSRASFREQIWI</sequence>
<protein>
    <submittedName>
        <fullName evidence="1">Uncharacterized protein</fullName>
    </submittedName>
</protein>
<dbReference type="EMBL" id="JRES01000901">
    <property type="protein sequence ID" value="KNC27463.1"/>
    <property type="molecule type" value="Genomic_DNA"/>
</dbReference>
<keyword evidence="2" id="KW-1185">Reference proteome</keyword>
<evidence type="ECO:0000313" key="1">
    <source>
        <dbReference type="EMBL" id="KNC27463.1"/>
    </source>
</evidence>
<dbReference type="SUPFAM" id="SSF53067">
    <property type="entry name" value="Actin-like ATPase domain"/>
    <property type="match status" value="1"/>
</dbReference>
<proteinExistence type="predicted"/>
<dbReference type="AlphaFoldDB" id="A0A0L0C503"/>
<feature type="non-terminal residue" evidence="1">
    <location>
        <position position="1"/>
    </location>
</feature>
<gene>
    <name evidence="1" type="ORF">FF38_03480</name>
</gene>
<dbReference type="Gene3D" id="3.90.640.10">
    <property type="entry name" value="Actin, Chain A, domain 4"/>
    <property type="match status" value="1"/>
</dbReference>
<dbReference type="InterPro" id="IPR043129">
    <property type="entry name" value="ATPase_NBD"/>
</dbReference>
<reference evidence="1 2" key="1">
    <citation type="journal article" date="2015" name="Nat. Commun.">
        <title>Lucilia cuprina genome unlocks parasitic fly biology to underpin future interventions.</title>
        <authorList>
            <person name="Anstead C.A."/>
            <person name="Korhonen P.K."/>
            <person name="Young N.D."/>
            <person name="Hall R.S."/>
            <person name="Jex A.R."/>
            <person name="Murali S.C."/>
            <person name="Hughes D.S."/>
            <person name="Lee S.F."/>
            <person name="Perry T."/>
            <person name="Stroehlein A.J."/>
            <person name="Ansell B.R."/>
            <person name="Breugelmans B."/>
            <person name="Hofmann A."/>
            <person name="Qu J."/>
            <person name="Dugan S."/>
            <person name="Lee S.L."/>
            <person name="Chao H."/>
            <person name="Dinh H."/>
            <person name="Han Y."/>
            <person name="Doddapaneni H.V."/>
            <person name="Worley K.C."/>
            <person name="Muzny D.M."/>
            <person name="Ioannidis P."/>
            <person name="Waterhouse R.M."/>
            <person name="Zdobnov E.M."/>
            <person name="James P.J."/>
            <person name="Bagnall N.H."/>
            <person name="Kotze A.C."/>
            <person name="Gibbs R.A."/>
            <person name="Richards S."/>
            <person name="Batterham P."/>
            <person name="Gasser R.B."/>
        </authorList>
    </citation>
    <scope>NUCLEOTIDE SEQUENCE [LARGE SCALE GENOMIC DNA]</scope>
    <source>
        <strain evidence="1 2">LS</strain>
        <tissue evidence="1">Full body</tissue>
    </source>
</reference>
<comment type="caution">
    <text evidence="1">The sequence shown here is derived from an EMBL/GenBank/DDBJ whole genome shotgun (WGS) entry which is preliminary data.</text>
</comment>
<feature type="non-terminal residue" evidence="1">
    <location>
        <position position="84"/>
    </location>
</feature>
<dbReference type="STRING" id="7375.A0A0L0C503"/>
<organism evidence="1 2">
    <name type="scientific">Lucilia cuprina</name>
    <name type="common">Green bottle fly</name>
    <name type="synonym">Australian sheep blowfly</name>
    <dbReference type="NCBI Taxonomy" id="7375"/>
    <lineage>
        <taxon>Eukaryota</taxon>
        <taxon>Metazoa</taxon>
        <taxon>Ecdysozoa</taxon>
        <taxon>Arthropoda</taxon>
        <taxon>Hexapoda</taxon>
        <taxon>Insecta</taxon>
        <taxon>Pterygota</taxon>
        <taxon>Neoptera</taxon>
        <taxon>Endopterygota</taxon>
        <taxon>Diptera</taxon>
        <taxon>Brachycera</taxon>
        <taxon>Muscomorpha</taxon>
        <taxon>Oestroidea</taxon>
        <taxon>Calliphoridae</taxon>
        <taxon>Luciliinae</taxon>
        <taxon>Lucilia</taxon>
    </lineage>
</organism>
<evidence type="ECO:0000313" key="2">
    <source>
        <dbReference type="Proteomes" id="UP000037069"/>
    </source>
</evidence>